<accession>A0A165NKE2</accession>
<reference evidence="1 2" key="1">
    <citation type="journal article" date="2016" name="Mol. Biol. Evol.">
        <title>Comparative Genomics of Early-Diverging Mushroom-Forming Fungi Provides Insights into the Origins of Lignocellulose Decay Capabilities.</title>
        <authorList>
            <person name="Nagy L.G."/>
            <person name="Riley R."/>
            <person name="Tritt A."/>
            <person name="Adam C."/>
            <person name="Daum C."/>
            <person name="Floudas D."/>
            <person name="Sun H."/>
            <person name="Yadav J.S."/>
            <person name="Pangilinan J."/>
            <person name="Larsson K.H."/>
            <person name="Matsuura K."/>
            <person name="Barry K."/>
            <person name="Labutti K."/>
            <person name="Kuo R."/>
            <person name="Ohm R.A."/>
            <person name="Bhattacharya S.S."/>
            <person name="Shirouzu T."/>
            <person name="Yoshinaga Y."/>
            <person name="Martin F.M."/>
            <person name="Grigoriev I.V."/>
            <person name="Hibbett D.S."/>
        </authorList>
    </citation>
    <scope>NUCLEOTIDE SEQUENCE [LARGE SCALE GENOMIC DNA]</scope>
    <source>
        <strain evidence="1 2">HHB12029</strain>
    </source>
</reference>
<sequence>DSCFTIPNPIANNVQFFTPSPNNTCTLFSDEDCTQNETAADGVIADAKQNSWACTPIVAAAAAA</sequence>
<gene>
    <name evidence="1" type="ORF">EXIGLDRAFT_720471</name>
</gene>
<feature type="non-terminal residue" evidence="1">
    <location>
        <position position="1"/>
    </location>
</feature>
<dbReference type="AlphaFoldDB" id="A0A165NKE2"/>
<proteinExistence type="predicted"/>
<dbReference type="InParanoid" id="A0A165NKE2"/>
<evidence type="ECO:0000313" key="2">
    <source>
        <dbReference type="Proteomes" id="UP000077266"/>
    </source>
</evidence>
<dbReference type="OrthoDB" id="3265655at2759"/>
<organism evidence="1 2">
    <name type="scientific">Exidia glandulosa HHB12029</name>
    <dbReference type="NCBI Taxonomy" id="1314781"/>
    <lineage>
        <taxon>Eukaryota</taxon>
        <taxon>Fungi</taxon>
        <taxon>Dikarya</taxon>
        <taxon>Basidiomycota</taxon>
        <taxon>Agaricomycotina</taxon>
        <taxon>Agaricomycetes</taxon>
        <taxon>Auriculariales</taxon>
        <taxon>Exidiaceae</taxon>
        <taxon>Exidia</taxon>
    </lineage>
</organism>
<dbReference type="Proteomes" id="UP000077266">
    <property type="component" value="Unassembled WGS sequence"/>
</dbReference>
<evidence type="ECO:0000313" key="1">
    <source>
        <dbReference type="EMBL" id="KZW00865.1"/>
    </source>
</evidence>
<protein>
    <submittedName>
        <fullName evidence="1">Uncharacterized protein</fullName>
    </submittedName>
</protein>
<name>A0A165NKE2_EXIGL</name>
<keyword evidence="2" id="KW-1185">Reference proteome</keyword>
<dbReference type="EMBL" id="KV425898">
    <property type="protein sequence ID" value="KZW00865.1"/>
    <property type="molecule type" value="Genomic_DNA"/>
</dbReference>